<name>A0A8H3VGF8_VENIN</name>
<feature type="chain" id="PRO_5034987083" evidence="1">
    <location>
        <begin position="20"/>
        <end position="431"/>
    </location>
</feature>
<evidence type="ECO:0000313" key="2">
    <source>
        <dbReference type="EMBL" id="KAE9988021.1"/>
    </source>
</evidence>
<gene>
    <name evidence="2" type="ORF">EG327_003545</name>
</gene>
<feature type="non-terminal residue" evidence="2">
    <location>
        <position position="1"/>
    </location>
</feature>
<accession>A0A8H3VGF8</accession>
<evidence type="ECO:0000256" key="1">
    <source>
        <dbReference type="SAM" id="SignalP"/>
    </source>
</evidence>
<dbReference type="AlphaFoldDB" id="A0A8H3VGF8"/>
<proteinExistence type="predicted"/>
<evidence type="ECO:0000313" key="3">
    <source>
        <dbReference type="Proteomes" id="UP000490939"/>
    </source>
</evidence>
<keyword evidence="3" id="KW-1185">Reference proteome</keyword>
<feature type="signal peptide" evidence="1">
    <location>
        <begin position="1"/>
        <end position="19"/>
    </location>
</feature>
<keyword evidence="1" id="KW-0732">Signal</keyword>
<reference evidence="2 3" key="1">
    <citation type="submission" date="2019-07" db="EMBL/GenBank/DDBJ databases">
        <title>Venturia inaequalis Genome Resource.</title>
        <authorList>
            <person name="Lichtner F.J."/>
        </authorList>
    </citation>
    <scope>NUCLEOTIDE SEQUENCE [LARGE SCALE GENOMIC DNA]</scope>
    <source>
        <strain evidence="2 3">DMI_063113</strain>
    </source>
</reference>
<protein>
    <submittedName>
        <fullName evidence="2">Uncharacterized protein</fullName>
    </submittedName>
</protein>
<sequence length="431" mass="47478">MKSKVLLASLFGACGLAATLNPQAIRATGAVTHDEIVDTLLRQDAFLLPKTSHKMLVERTRTLNRRNLDSHSLAAAVAGDHHTRALSEAPPSTVPEVQDSAGVVWKEAKKTKVRYGPYRIPPVSEDNWEAKLLGVRGLADTLKIGAKKPCNGECLMLTMTADLEYADGSPGNNSNGAWMHHIVLLNAGPEVREPTCDLPRVENIFMSGNDRSVSDFALQNSTIKSGYTIKPSDTFILSTELMNMDDKEKWVWVTLTYEYIDGPTPPGYKQGKTVWQTIGVPIGACGRTWTNPFGTSNLTISQRPKSQAFTEHSVPWTATRDAWMLDTGGHMHDGAISMEIFVNKQRVCNSLPKYSKTASMGMSKVISLSKRQAKDSSNVEIEHIESQGYCEFLNGIAIKKGEEMYIQASYDFKIHPGMKDKNGDLDEVMGI</sequence>
<dbReference type="EMBL" id="WNWR01000221">
    <property type="protein sequence ID" value="KAE9988021.1"/>
    <property type="molecule type" value="Genomic_DNA"/>
</dbReference>
<organism evidence="2 3">
    <name type="scientific">Venturia inaequalis</name>
    <name type="common">Apple scab fungus</name>
    <dbReference type="NCBI Taxonomy" id="5025"/>
    <lineage>
        <taxon>Eukaryota</taxon>
        <taxon>Fungi</taxon>
        <taxon>Dikarya</taxon>
        <taxon>Ascomycota</taxon>
        <taxon>Pezizomycotina</taxon>
        <taxon>Dothideomycetes</taxon>
        <taxon>Pleosporomycetidae</taxon>
        <taxon>Venturiales</taxon>
        <taxon>Venturiaceae</taxon>
        <taxon>Venturia</taxon>
    </lineage>
</organism>
<dbReference type="Proteomes" id="UP000490939">
    <property type="component" value="Unassembled WGS sequence"/>
</dbReference>
<comment type="caution">
    <text evidence="2">The sequence shown here is derived from an EMBL/GenBank/DDBJ whole genome shotgun (WGS) entry which is preliminary data.</text>
</comment>